<name>A0ABY0P211_9HYPH</name>
<organism evidence="2 3">
    <name type="scientific">Bosea robiniae</name>
    <dbReference type="NCBI Taxonomy" id="1036780"/>
    <lineage>
        <taxon>Bacteria</taxon>
        <taxon>Pseudomonadati</taxon>
        <taxon>Pseudomonadota</taxon>
        <taxon>Alphaproteobacteria</taxon>
        <taxon>Hyphomicrobiales</taxon>
        <taxon>Boseaceae</taxon>
        <taxon>Bosea</taxon>
    </lineage>
</organism>
<dbReference type="InterPro" id="IPR053714">
    <property type="entry name" value="Iso_Racemase_Enz_sf"/>
</dbReference>
<dbReference type="RefSeq" id="WP_091858021.1">
    <property type="nucleotide sequence ID" value="NZ_FNBZ01000005.1"/>
</dbReference>
<dbReference type="Gene3D" id="3.40.50.12500">
    <property type="match status" value="1"/>
</dbReference>
<keyword evidence="3" id="KW-1185">Reference proteome</keyword>
<dbReference type="PANTHER" id="PTHR28047">
    <property type="entry name" value="PROTEIN DCG1"/>
    <property type="match status" value="1"/>
</dbReference>
<reference evidence="2 3" key="1">
    <citation type="submission" date="2016-10" db="EMBL/GenBank/DDBJ databases">
        <authorList>
            <person name="Varghese N."/>
            <person name="Submissions S."/>
        </authorList>
    </citation>
    <scope>NUCLEOTIDE SEQUENCE [LARGE SCALE GENOMIC DNA]</scope>
    <source>
        <strain evidence="2 3">DSM 26672</strain>
    </source>
</reference>
<gene>
    <name evidence="2" type="ORF">SAMN05421844_10595</name>
</gene>
<dbReference type="PANTHER" id="PTHR28047:SF5">
    <property type="entry name" value="PROTEIN DCG1"/>
    <property type="match status" value="1"/>
</dbReference>
<evidence type="ECO:0000256" key="1">
    <source>
        <dbReference type="ARBA" id="ARBA00038414"/>
    </source>
</evidence>
<protein>
    <submittedName>
        <fullName evidence="2">Asp/Glu/hydantoin racemase</fullName>
    </submittedName>
</protein>
<dbReference type="EMBL" id="FNBZ01000005">
    <property type="protein sequence ID" value="SDG72656.1"/>
    <property type="molecule type" value="Genomic_DNA"/>
</dbReference>
<dbReference type="InterPro" id="IPR015942">
    <property type="entry name" value="Asp/Glu/hydantoin_racemase"/>
</dbReference>
<comment type="caution">
    <text evidence="2">The sequence shown here is derived from an EMBL/GenBank/DDBJ whole genome shotgun (WGS) entry which is preliminary data.</text>
</comment>
<evidence type="ECO:0000313" key="2">
    <source>
        <dbReference type="EMBL" id="SDG72656.1"/>
    </source>
</evidence>
<dbReference type="Pfam" id="PF01177">
    <property type="entry name" value="Asp_Glu_race"/>
    <property type="match status" value="1"/>
</dbReference>
<comment type="similarity">
    <text evidence="1">Belongs to the HyuE racemase family.</text>
</comment>
<sequence length="227" mass="24281">MSGTIYVINPNSTERVTRGIDEAVAPLRMAGGPAIECLTLADGPPGIQSQRDVDGLIPALLKRAAALETEAAAFVVACFSDPGMHSLREQSTKPVLGIAECGVLTALTLGQRFGIIAMLENSIPRHLRYLGAMGMMDRFAGDLPVNLTIQEMADERITLERMIGVGRALRDTHHADVLVMGCAGMARFREPLERELGVPVVEPTQAAVTMAVGRVRLGWGGRPLTRG</sequence>
<dbReference type="InterPro" id="IPR052186">
    <property type="entry name" value="Hydantoin_racemase-like"/>
</dbReference>
<dbReference type="Proteomes" id="UP000199468">
    <property type="component" value="Unassembled WGS sequence"/>
</dbReference>
<proteinExistence type="inferred from homology"/>
<accession>A0ABY0P211</accession>
<evidence type="ECO:0000313" key="3">
    <source>
        <dbReference type="Proteomes" id="UP000199468"/>
    </source>
</evidence>